<feature type="region of interest" description="Disordered" evidence="1">
    <location>
        <begin position="243"/>
        <end position="270"/>
    </location>
</feature>
<feature type="region of interest" description="Disordered" evidence="1">
    <location>
        <begin position="395"/>
        <end position="415"/>
    </location>
</feature>
<dbReference type="SUPFAM" id="SSF53474">
    <property type="entry name" value="alpha/beta-Hydrolases"/>
    <property type="match status" value="1"/>
</dbReference>
<dbReference type="OrthoDB" id="10260961at2759"/>
<dbReference type="AlphaFoldDB" id="A0A0D1WR67"/>
<organism evidence="2 3">
    <name type="scientific">Exophiala sideris</name>
    <dbReference type="NCBI Taxonomy" id="1016849"/>
    <lineage>
        <taxon>Eukaryota</taxon>
        <taxon>Fungi</taxon>
        <taxon>Dikarya</taxon>
        <taxon>Ascomycota</taxon>
        <taxon>Pezizomycotina</taxon>
        <taxon>Eurotiomycetes</taxon>
        <taxon>Chaetothyriomycetidae</taxon>
        <taxon>Chaetothyriales</taxon>
        <taxon>Herpotrichiellaceae</taxon>
        <taxon>Exophiala</taxon>
    </lineage>
</organism>
<dbReference type="PANTHER" id="PTHR42103">
    <property type="entry name" value="ALPHA/BETA-HYDROLASES SUPERFAMILY PROTEIN"/>
    <property type="match status" value="1"/>
</dbReference>
<reference evidence="2 3" key="1">
    <citation type="submission" date="2015-01" db="EMBL/GenBank/DDBJ databases">
        <title>The Genome Sequence of Exophiala sideris CBS121828.</title>
        <authorList>
            <consortium name="The Broad Institute Genomics Platform"/>
            <person name="Cuomo C."/>
            <person name="de Hoog S."/>
            <person name="Gorbushina A."/>
            <person name="Stielow B."/>
            <person name="Teixiera M."/>
            <person name="Abouelleil A."/>
            <person name="Chapman S.B."/>
            <person name="Priest M."/>
            <person name="Young S.K."/>
            <person name="Wortman J."/>
            <person name="Nusbaum C."/>
            <person name="Birren B."/>
        </authorList>
    </citation>
    <scope>NUCLEOTIDE SEQUENCE [LARGE SCALE GENOMIC DNA]</scope>
    <source>
        <strain evidence="2 3">CBS 121828</strain>
    </source>
</reference>
<evidence type="ECO:0000256" key="1">
    <source>
        <dbReference type="SAM" id="MobiDB-lite"/>
    </source>
</evidence>
<proteinExistence type="predicted"/>
<evidence type="ECO:0000313" key="3">
    <source>
        <dbReference type="Proteomes" id="UP000053599"/>
    </source>
</evidence>
<name>A0A0D1WR67_9EURO</name>
<dbReference type="STRING" id="1016849.A0A0D1WR67"/>
<dbReference type="EMBL" id="KN846954">
    <property type="protein sequence ID" value="KIV77561.1"/>
    <property type="molecule type" value="Genomic_DNA"/>
</dbReference>
<dbReference type="HOGENOM" id="CLU_035149_0_1_1"/>
<accession>A0A0D1WR67</accession>
<evidence type="ECO:0000313" key="2">
    <source>
        <dbReference type="EMBL" id="KIV77561.1"/>
    </source>
</evidence>
<dbReference type="PANTHER" id="PTHR42103:SF2">
    <property type="entry name" value="AB HYDROLASE-1 DOMAIN-CONTAINING PROTEIN"/>
    <property type="match status" value="1"/>
</dbReference>
<gene>
    <name evidence="2" type="ORF">PV11_09351</name>
</gene>
<dbReference type="Gene3D" id="3.40.50.1820">
    <property type="entry name" value="alpha/beta hydrolase"/>
    <property type="match status" value="1"/>
</dbReference>
<sequence>MALPKPNCSFVIPSVHDDLELDCRLYYPKRTEQNAQLFGRSFAIFAHPYAPLGGCYDDPVVGIAGGVLLRYGCVLITFNFRGASGSAGRTTWSGKAELADYVSVYGFGLCYIDATFRDVSEPVSGNDTTSIAGQPILILGGYSYGSMITAHLPSLETVVDVFKEPKPDSAESEIRLRARDLAKDMKAYFVMHAGSGVNTALLQSPSQMGGYGSDAAGRRIHRESSRRSVDGEIVRKSVDRVRRKLSKDTSGRIQSVSTENGNESEPAATKSSPVMPVLAYVLVSPLLSTVAGFTTMFSKLKFVAKGGDASVAPTKEFHELVSHPCCCLYGTEDMFTSERKLQRWTEYLATRSGPKFVTVTAQTGHFWREADGPIRIRQGLAEWLRALPPTLEESRSQNVGRSLHDSGTVCEHPRSKRGRQCGISGDVDLEDYGIGGSNEAFHHALSFALLRGTGRHVRPGPPDLADAVESRTNAIAEFVQPPRTTDWADEWEMELHVIVQAGSVRDFKACPASNIPVPGYLIRESGASRGLSKEHIEKENDNHGHPPPDGELNVIWLKEVKTIDR</sequence>
<dbReference type="InterPro" id="IPR029058">
    <property type="entry name" value="AB_hydrolase_fold"/>
</dbReference>
<dbReference type="Proteomes" id="UP000053599">
    <property type="component" value="Unassembled WGS sequence"/>
</dbReference>
<protein>
    <recommendedName>
        <fullName evidence="4">Xaa-Pro dipeptidyl-peptidase-like domain-containing protein</fullName>
    </recommendedName>
</protein>
<feature type="compositionally biased region" description="Polar residues" evidence="1">
    <location>
        <begin position="251"/>
        <end position="263"/>
    </location>
</feature>
<evidence type="ECO:0008006" key="4">
    <source>
        <dbReference type="Google" id="ProtNLM"/>
    </source>
</evidence>